<proteinExistence type="predicted"/>
<feature type="non-terminal residue" evidence="1">
    <location>
        <position position="1"/>
    </location>
</feature>
<dbReference type="PANTHER" id="PTHR28180">
    <property type="entry name" value="CONSERVED MITOCHONDRIAL PROTEIN-RELATED"/>
    <property type="match status" value="1"/>
</dbReference>
<dbReference type="EMBL" id="CALTRL010005894">
    <property type="protein sequence ID" value="CAH7687641.1"/>
    <property type="molecule type" value="Genomic_DNA"/>
</dbReference>
<organism evidence="1 2">
    <name type="scientific">Phakopsora pachyrhizi</name>
    <name type="common">Asian soybean rust disease fungus</name>
    <dbReference type="NCBI Taxonomy" id="170000"/>
    <lineage>
        <taxon>Eukaryota</taxon>
        <taxon>Fungi</taxon>
        <taxon>Dikarya</taxon>
        <taxon>Basidiomycota</taxon>
        <taxon>Pucciniomycotina</taxon>
        <taxon>Pucciniomycetes</taxon>
        <taxon>Pucciniales</taxon>
        <taxon>Phakopsoraceae</taxon>
        <taxon>Phakopsora</taxon>
    </lineage>
</organism>
<evidence type="ECO:0000313" key="1">
    <source>
        <dbReference type="EMBL" id="CAH7687641.1"/>
    </source>
</evidence>
<dbReference type="InterPro" id="IPR029032">
    <property type="entry name" value="AhpD-like"/>
</dbReference>
<reference evidence="1" key="1">
    <citation type="submission" date="2022-06" db="EMBL/GenBank/DDBJ databases">
        <authorList>
            <consortium name="SYNGENTA / RWTH Aachen University"/>
        </authorList>
    </citation>
    <scope>NUCLEOTIDE SEQUENCE</scope>
</reference>
<keyword evidence="2" id="KW-1185">Reference proteome</keyword>
<accession>A0AAV0BN91</accession>
<gene>
    <name evidence="1" type="ORF">PPACK8108_LOCUS22447</name>
</gene>
<dbReference type="SUPFAM" id="SSF69118">
    <property type="entry name" value="AhpD-like"/>
    <property type="match status" value="1"/>
</dbReference>
<dbReference type="InterPro" id="IPR052999">
    <property type="entry name" value="PTS1_Protein"/>
</dbReference>
<sequence>IRESSLKLILFIRIPKSINALNRFNEIISLDSDSTSSNCQTFKQHQADRGRRSYKELWKSVYGPLSKRLIAKLSDSNPDLPNHIILSHYGHLLSDPAERPGPLGRIATSLVAIGTLCSSNKLGPQLLSHVLGLKKAFNPTIDGDEDQIRRLSKNSMGDGVDWLLRDKGVIWIIKSINQLVALVHQTESSIIKSH</sequence>
<protein>
    <submittedName>
        <fullName evidence="1">Uncharacterized protein</fullName>
    </submittedName>
</protein>
<dbReference type="PANTHER" id="PTHR28180:SF2">
    <property type="entry name" value="PEROXISOMAL PROTEIN 2"/>
    <property type="match status" value="1"/>
</dbReference>
<dbReference type="AlphaFoldDB" id="A0AAV0BN91"/>
<comment type="caution">
    <text evidence="1">The sequence shown here is derived from an EMBL/GenBank/DDBJ whole genome shotgun (WGS) entry which is preliminary data.</text>
</comment>
<name>A0AAV0BN91_PHAPC</name>
<evidence type="ECO:0000313" key="2">
    <source>
        <dbReference type="Proteomes" id="UP001153365"/>
    </source>
</evidence>
<dbReference type="Proteomes" id="UP001153365">
    <property type="component" value="Unassembled WGS sequence"/>
</dbReference>
<dbReference type="Gene3D" id="1.20.1290.10">
    <property type="entry name" value="AhpD-like"/>
    <property type="match status" value="1"/>
</dbReference>